<evidence type="ECO:0000256" key="5">
    <source>
        <dbReference type="ARBA" id="ARBA00022989"/>
    </source>
</evidence>
<dbReference type="Proteomes" id="UP001235343">
    <property type="component" value="Unassembled WGS sequence"/>
</dbReference>
<feature type="transmembrane region" description="Helical" evidence="7">
    <location>
        <begin position="31"/>
        <end position="50"/>
    </location>
</feature>
<evidence type="ECO:0000256" key="7">
    <source>
        <dbReference type="SAM" id="Phobius"/>
    </source>
</evidence>
<keyword evidence="10" id="KW-1185">Reference proteome</keyword>
<keyword evidence="3" id="KW-1003">Cell membrane</keyword>
<accession>A0ABT7L6W5</accession>
<protein>
    <submittedName>
        <fullName evidence="9">DUF421 domain-containing protein</fullName>
    </submittedName>
</protein>
<dbReference type="EMBL" id="JASTZU010000041">
    <property type="protein sequence ID" value="MDL4841604.1"/>
    <property type="molecule type" value="Genomic_DNA"/>
</dbReference>
<evidence type="ECO:0000256" key="2">
    <source>
        <dbReference type="ARBA" id="ARBA00006448"/>
    </source>
</evidence>
<keyword evidence="6 7" id="KW-0472">Membrane</keyword>
<dbReference type="PANTHER" id="PTHR34582">
    <property type="entry name" value="UPF0702 TRANSMEMBRANE PROTEIN YCAP"/>
    <property type="match status" value="1"/>
</dbReference>
<evidence type="ECO:0000256" key="1">
    <source>
        <dbReference type="ARBA" id="ARBA00004651"/>
    </source>
</evidence>
<evidence type="ECO:0000256" key="3">
    <source>
        <dbReference type="ARBA" id="ARBA00022475"/>
    </source>
</evidence>
<dbReference type="InterPro" id="IPR023090">
    <property type="entry name" value="UPF0702_alpha/beta_dom_sf"/>
</dbReference>
<dbReference type="Pfam" id="PF04239">
    <property type="entry name" value="DUF421"/>
    <property type="match status" value="1"/>
</dbReference>
<keyword evidence="5 7" id="KW-1133">Transmembrane helix</keyword>
<sequence>MSQWTSYDLLTIVFLSYSAFSSVEILSFIHSVLNIVVIGFVYLIVARLSLIQPISQMIIGEPIILIKHGKVIKKNLKRSLYSLSELLSSIRSEGNPDIKDIDYALLEPNGKISIIISQDVSPVTPKHLNISTKYKGLPLSMVIQGKVQHNNLSLINKDELWLKQELESKGITSIKSIFYAYVNDQNNSLTVDMGKDN</sequence>
<comment type="subcellular location">
    <subcellularLocation>
        <location evidence="1">Cell membrane</location>
        <topology evidence="1">Multi-pass membrane protein</topology>
    </subcellularLocation>
</comment>
<dbReference type="Gene3D" id="3.30.240.20">
    <property type="entry name" value="bsu07140 like domains"/>
    <property type="match status" value="2"/>
</dbReference>
<feature type="domain" description="YetF C-terminal" evidence="8">
    <location>
        <begin position="53"/>
        <end position="182"/>
    </location>
</feature>
<proteinExistence type="inferred from homology"/>
<gene>
    <name evidence="9" type="ORF">QQS35_14280</name>
</gene>
<dbReference type="RefSeq" id="WP_285932886.1">
    <property type="nucleotide sequence ID" value="NZ_JASTZU010000041.1"/>
</dbReference>
<organism evidence="9 10">
    <name type="scientific">Aquibacillus rhizosphaerae</name>
    <dbReference type="NCBI Taxonomy" id="3051431"/>
    <lineage>
        <taxon>Bacteria</taxon>
        <taxon>Bacillati</taxon>
        <taxon>Bacillota</taxon>
        <taxon>Bacilli</taxon>
        <taxon>Bacillales</taxon>
        <taxon>Bacillaceae</taxon>
        <taxon>Aquibacillus</taxon>
    </lineage>
</organism>
<name>A0ABT7L6W5_9BACI</name>
<evidence type="ECO:0000256" key="4">
    <source>
        <dbReference type="ARBA" id="ARBA00022692"/>
    </source>
</evidence>
<evidence type="ECO:0000313" key="9">
    <source>
        <dbReference type="EMBL" id="MDL4841604.1"/>
    </source>
</evidence>
<dbReference type="InterPro" id="IPR007353">
    <property type="entry name" value="DUF421"/>
</dbReference>
<evidence type="ECO:0000313" key="10">
    <source>
        <dbReference type="Proteomes" id="UP001235343"/>
    </source>
</evidence>
<keyword evidence="4 7" id="KW-0812">Transmembrane</keyword>
<reference evidence="9 10" key="1">
    <citation type="submission" date="2023-06" db="EMBL/GenBank/DDBJ databases">
        <title>Aquibacillus rhizosphaerae LR5S19.</title>
        <authorList>
            <person name="Sun J.-Q."/>
        </authorList>
    </citation>
    <scope>NUCLEOTIDE SEQUENCE [LARGE SCALE GENOMIC DNA]</scope>
    <source>
        <strain evidence="9 10">LR5S19</strain>
    </source>
</reference>
<comment type="caution">
    <text evidence="9">The sequence shown here is derived from an EMBL/GenBank/DDBJ whole genome shotgun (WGS) entry which is preliminary data.</text>
</comment>
<comment type="similarity">
    <text evidence="2">Belongs to the UPF0702 family.</text>
</comment>
<evidence type="ECO:0000259" key="8">
    <source>
        <dbReference type="Pfam" id="PF04239"/>
    </source>
</evidence>
<evidence type="ECO:0000256" key="6">
    <source>
        <dbReference type="ARBA" id="ARBA00023136"/>
    </source>
</evidence>
<dbReference type="PANTHER" id="PTHR34582:SF5">
    <property type="entry name" value="UPF0702 TRANSMEMBRANE PROTEIN YETF"/>
    <property type="match status" value="1"/>
</dbReference>